<reference evidence="1 2" key="1">
    <citation type="journal article" date="2012" name="J. Bacteriol.">
        <title>Genome sequence of cold-adapted Pseudomonas mandelii strain JR-1.</title>
        <authorList>
            <person name="Jang S.H."/>
            <person name="Kim J."/>
            <person name="Kim J."/>
            <person name="Hong S."/>
            <person name="Lee C."/>
        </authorList>
    </citation>
    <scope>NUCLEOTIDE SEQUENCE [LARGE SCALE GENOMIC DNA]</scope>
    <source>
        <strain evidence="1 2">JR-1</strain>
    </source>
</reference>
<name>A0A024E5X2_9PSED</name>
<dbReference type="HOGENOM" id="CLU_3295187_0_0_6"/>
<protein>
    <submittedName>
        <fullName evidence="1">Uncharacterized protein</fullName>
    </submittedName>
</protein>
<dbReference type="AlphaFoldDB" id="A0A024E5X2"/>
<dbReference type="EMBL" id="CP005960">
    <property type="protein sequence ID" value="AHZ68036.1"/>
    <property type="molecule type" value="Genomic_DNA"/>
</dbReference>
<gene>
    <name evidence="1" type="ORF">OU5_0957</name>
</gene>
<dbReference type="KEGG" id="pman:OU5_0957"/>
<accession>A0A024E5X2</accession>
<organism evidence="1 2">
    <name type="scientific">Pseudomonas mandelii JR-1</name>
    <dbReference type="NCBI Taxonomy" id="1147786"/>
    <lineage>
        <taxon>Bacteria</taxon>
        <taxon>Pseudomonadati</taxon>
        <taxon>Pseudomonadota</taxon>
        <taxon>Gammaproteobacteria</taxon>
        <taxon>Pseudomonadales</taxon>
        <taxon>Pseudomonadaceae</taxon>
        <taxon>Pseudomonas</taxon>
    </lineage>
</organism>
<sequence length="40" mass="4515">MAHNPDHVLFQFRSYFGSGYEKFAGIIDLLQVNQSPANAM</sequence>
<proteinExistence type="predicted"/>
<evidence type="ECO:0000313" key="1">
    <source>
        <dbReference type="EMBL" id="AHZ68036.1"/>
    </source>
</evidence>
<dbReference type="Proteomes" id="UP000026913">
    <property type="component" value="Chromosome"/>
</dbReference>
<evidence type="ECO:0000313" key="2">
    <source>
        <dbReference type="Proteomes" id="UP000026913"/>
    </source>
</evidence>